<dbReference type="KEGG" id="puo:RZN69_15715"/>
<sequence>MITFHRLHRMAVNCYAIALLSSAPIHAYSINNEVLQSTEIFGVYPGSPDTSVQLNTTLAPTNNDTCLTTFNNSTYFVWVGDDDRPRVSKITVNGNTTEFLDSDSAYQVFGTDSHHTFSIGVDQDGYIHVAGDMHNFDPASTNYHTYLSKFSNANIMYWVSDNPEEISSFTFYGDSTTIRSFDLYGPGYCKFYNDRNGELYMLARVNLKPGWFVGVRALGLYAYNTASKTWTARGGMAPAAGWTPLHKCILWEDDGSHNPNASIPAYQGFMATLTFDMFNRMHLAATICNNTNSLGATHVIYAYSDNGGQTFHRGDGTPISPLPMRAEAGSSQADIVHEGSNPSAPTAAENTEYFWNFAGIYLDGKGNPSISFRDVPNAKTNICSWDSASQSWGAPYLAPTSASNYKLQNLSDPAGIISYLSDMRWGEIRRGLFPQNTTGPFYNYATMTSADRLALREEGVYRMVHYVAAGDGPDGNNPFELRVIDLKFVNNGSLTREYWTNVSGGNLESLQSDPDYPHSPDISEIVASDLETTPQWGNTYGCRLRGMLHPPESGYYTFYISGDNEAEFWLSENATIESASKVASIIDYSFQYQWYKHTSQQSAQIYLEAGKQYYFEAIYKEAYGGDHIAVGWRLPSAPPSSDPVVISGQYLSPWLAIHEGALNPIP</sequence>
<evidence type="ECO:0000313" key="4">
    <source>
        <dbReference type="EMBL" id="WOO40071.1"/>
    </source>
</evidence>
<dbReference type="Gene3D" id="2.60.120.1560">
    <property type="match status" value="1"/>
</dbReference>
<dbReference type="EMBL" id="CP136920">
    <property type="protein sequence ID" value="WOO40071.1"/>
    <property type="molecule type" value="Genomic_DNA"/>
</dbReference>
<proteinExistence type="predicted"/>
<dbReference type="RefSeq" id="WP_317832171.1">
    <property type="nucleotide sequence ID" value="NZ_CP136920.1"/>
</dbReference>
<feature type="signal peptide" evidence="2">
    <location>
        <begin position="1"/>
        <end position="27"/>
    </location>
</feature>
<dbReference type="Pfam" id="PF07691">
    <property type="entry name" value="PA14"/>
    <property type="match status" value="1"/>
</dbReference>
<dbReference type="PANTHER" id="PTHR46769:SF2">
    <property type="entry name" value="FIBROCYSTIN-L ISOFORM 2 PRECURSOR-RELATED"/>
    <property type="match status" value="1"/>
</dbReference>
<dbReference type="InterPro" id="IPR052387">
    <property type="entry name" value="Fibrocystin"/>
</dbReference>
<keyword evidence="1 2" id="KW-0732">Signal</keyword>
<keyword evidence="5" id="KW-1185">Reference proteome</keyword>
<dbReference type="Pfam" id="PF15892">
    <property type="entry name" value="BNR_4"/>
    <property type="match status" value="1"/>
</dbReference>
<gene>
    <name evidence="4" type="ORF">RZN69_15715</name>
</gene>
<feature type="domain" description="PA14" evidence="3">
    <location>
        <begin position="489"/>
        <end position="646"/>
    </location>
</feature>
<dbReference type="PROSITE" id="PS51820">
    <property type="entry name" value="PA14"/>
    <property type="match status" value="1"/>
</dbReference>
<evidence type="ECO:0000256" key="1">
    <source>
        <dbReference type="ARBA" id="ARBA00022729"/>
    </source>
</evidence>
<name>A0AAQ3L6T7_9BACT</name>
<protein>
    <submittedName>
        <fullName evidence="4">BNR-4 repeat-containing protein</fullName>
    </submittedName>
</protein>
<evidence type="ECO:0000313" key="5">
    <source>
        <dbReference type="Proteomes" id="UP001304300"/>
    </source>
</evidence>
<dbReference type="InterPro" id="IPR011658">
    <property type="entry name" value="PA14_dom"/>
</dbReference>
<dbReference type="SUPFAM" id="SSF56988">
    <property type="entry name" value="Anthrax protective antigen"/>
    <property type="match status" value="1"/>
</dbReference>
<accession>A0AAQ3L6T7</accession>
<dbReference type="PANTHER" id="PTHR46769">
    <property type="entry name" value="POLYCYSTIC KIDNEY AND HEPATIC DISEASE 1 (AUTOSOMAL RECESSIVE)-LIKE 1"/>
    <property type="match status" value="1"/>
</dbReference>
<dbReference type="Proteomes" id="UP001304300">
    <property type="component" value="Chromosome"/>
</dbReference>
<evidence type="ECO:0000259" key="3">
    <source>
        <dbReference type="PROSITE" id="PS51820"/>
    </source>
</evidence>
<feature type="chain" id="PRO_5042941561" evidence="2">
    <location>
        <begin position="28"/>
        <end position="666"/>
    </location>
</feature>
<dbReference type="AlphaFoldDB" id="A0AAQ3L6T7"/>
<evidence type="ECO:0000256" key="2">
    <source>
        <dbReference type="SAM" id="SignalP"/>
    </source>
</evidence>
<organism evidence="4 5">
    <name type="scientific">Rubellicoccus peritrichatus</name>
    <dbReference type="NCBI Taxonomy" id="3080537"/>
    <lineage>
        <taxon>Bacteria</taxon>
        <taxon>Pseudomonadati</taxon>
        <taxon>Verrucomicrobiota</taxon>
        <taxon>Opitutia</taxon>
        <taxon>Puniceicoccales</taxon>
        <taxon>Cerasicoccaceae</taxon>
        <taxon>Rubellicoccus</taxon>
    </lineage>
</organism>
<dbReference type="InterPro" id="IPR037524">
    <property type="entry name" value="PA14/GLEYA"/>
</dbReference>
<reference evidence="4 5" key="1">
    <citation type="submission" date="2023-10" db="EMBL/GenBank/DDBJ databases">
        <title>Rubellicoccus peritrichatus gen. nov., sp. nov., isolated from an algae of coral reef tank.</title>
        <authorList>
            <person name="Luo J."/>
        </authorList>
    </citation>
    <scope>NUCLEOTIDE SEQUENCE [LARGE SCALE GENOMIC DNA]</scope>
    <source>
        <strain evidence="4 5">CR14</strain>
    </source>
</reference>
<dbReference type="SMART" id="SM00758">
    <property type="entry name" value="PA14"/>
    <property type="match status" value="1"/>
</dbReference>